<dbReference type="RefSeq" id="WP_182414697.1">
    <property type="nucleotide sequence ID" value="NZ_CP055153.1"/>
</dbReference>
<name>A0A7L7L3W0_9BACT</name>
<dbReference type="SUPFAM" id="SSF55729">
    <property type="entry name" value="Acyl-CoA N-acyltransferases (Nat)"/>
    <property type="match status" value="1"/>
</dbReference>
<dbReference type="CDD" id="cd04301">
    <property type="entry name" value="NAT_SF"/>
    <property type="match status" value="1"/>
</dbReference>
<reference evidence="4 5" key="1">
    <citation type="submission" date="2020-06" db="EMBL/GenBank/DDBJ databases">
        <authorList>
            <person name="Hwang Y.J."/>
        </authorList>
    </citation>
    <scope>NUCLEOTIDE SEQUENCE [LARGE SCALE GENOMIC DNA]</scope>
    <source>
        <strain evidence="4 5">KUDC8001</strain>
    </source>
</reference>
<dbReference type="Pfam" id="PF00583">
    <property type="entry name" value="Acetyltransf_1"/>
    <property type="match status" value="1"/>
</dbReference>
<gene>
    <name evidence="4" type="ORF">HUW48_05370</name>
</gene>
<keyword evidence="1 4" id="KW-0808">Transferase</keyword>
<keyword evidence="5" id="KW-1185">Reference proteome</keyword>
<organism evidence="4 5">
    <name type="scientific">Adhaeribacter radiodurans</name>
    <dbReference type="NCBI Taxonomy" id="2745197"/>
    <lineage>
        <taxon>Bacteria</taxon>
        <taxon>Pseudomonadati</taxon>
        <taxon>Bacteroidota</taxon>
        <taxon>Cytophagia</taxon>
        <taxon>Cytophagales</taxon>
        <taxon>Hymenobacteraceae</taxon>
        <taxon>Adhaeribacter</taxon>
    </lineage>
</organism>
<evidence type="ECO:0000313" key="4">
    <source>
        <dbReference type="EMBL" id="QMU27502.1"/>
    </source>
</evidence>
<dbReference type="Gene3D" id="3.40.630.30">
    <property type="match status" value="1"/>
</dbReference>
<accession>A0A7L7L3W0</accession>
<dbReference type="PANTHER" id="PTHR43800:SF1">
    <property type="entry name" value="PEPTIDYL-LYSINE N-ACETYLTRANSFERASE YJAB"/>
    <property type="match status" value="1"/>
</dbReference>
<proteinExistence type="predicted"/>
<evidence type="ECO:0000256" key="1">
    <source>
        <dbReference type="ARBA" id="ARBA00022679"/>
    </source>
</evidence>
<dbReference type="EMBL" id="CP055153">
    <property type="protein sequence ID" value="QMU27502.1"/>
    <property type="molecule type" value="Genomic_DNA"/>
</dbReference>
<dbReference type="InterPro" id="IPR016181">
    <property type="entry name" value="Acyl_CoA_acyltransferase"/>
</dbReference>
<keyword evidence="2" id="KW-0012">Acyltransferase</keyword>
<dbReference type="KEGG" id="add:HUW48_05370"/>
<dbReference type="PROSITE" id="PS51186">
    <property type="entry name" value="GNAT"/>
    <property type="match status" value="1"/>
</dbReference>
<reference evidence="4 5" key="2">
    <citation type="submission" date="2020-08" db="EMBL/GenBank/DDBJ databases">
        <title>Adhaeribacter dokdonensis sp. nov., isolated from the rhizosphere of Elymus tsukushiensis, a plant native to the Dokdo Islands, Republic of Korea.</title>
        <authorList>
            <person name="Ghim S.Y."/>
        </authorList>
    </citation>
    <scope>NUCLEOTIDE SEQUENCE [LARGE SCALE GENOMIC DNA]</scope>
    <source>
        <strain evidence="4 5">KUDC8001</strain>
    </source>
</reference>
<evidence type="ECO:0000259" key="3">
    <source>
        <dbReference type="PROSITE" id="PS51186"/>
    </source>
</evidence>
<evidence type="ECO:0000256" key="2">
    <source>
        <dbReference type="ARBA" id="ARBA00023315"/>
    </source>
</evidence>
<evidence type="ECO:0000313" key="5">
    <source>
        <dbReference type="Proteomes" id="UP000514509"/>
    </source>
</evidence>
<dbReference type="InterPro" id="IPR000182">
    <property type="entry name" value="GNAT_dom"/>
</dbReference>
<sequence length="173" mass="20125">MIQFRDAQFSDYAAIAKLHAASWQQHYRGIMSDYYLDKEVEQERLEVWHQRLQNPSENQKIILAIADENLVGFSGIFLNNDPVFGSLIDNLHVTKNLQKSGIGALLLKESAKYIKSHAEFPSMYLWVFELNRNARAFYDRMGGKNFQTIETQNSDQTKAQVCRYIWEDVSQIL</sequence>
<dbReference type="GO" id="GO:0016747">
    <property type="term" value="F:acyltransferase activity, transferring groups other than amino-acyl groups"/>
    <property type="evidence" value="ECO:0007669"/>
    <property type="project" value="InterPro"/>
</dbReference>
<dbReference type="AlphaFoldDB" id="A0A7L7L3W0"/>
<dbReference type="PANTHER" id="PTHR43800">
    <property type="entry name" value="PEPTIDYL-LYSINE N-ACETYLTRANSFERASE YJAB"/>
    <property type="match status" value="1"/>
</dbReference>
<feature type="domain" description="N-acetyltransferase" evidence="3">
    <location>
        <begin position="2"/>
        <end position="173"/>
    </location>
</feature>
<dbReference type="Proteomes" id="UP000514509">
    <property type="component" value="Chromosome"/>
</dbReference>
<protein>
    <submittedName>
        <fullName evidence="4">GNAT family N-acetyltransferase</fullName>
    </submittedName>
</protein>